<keyword evidence="2 8" id="KW-0808">Transferase</keyword>
<dbReference type="GO" id="GO:0005524">
    <property type="term" value="F:ATP binding"/>
    <property type="evidence" value="ECO:0007669"/>
    <property type="project" value="UniProtKB-KW"/>
</dbReference>
<dbReference type="Proteomes" id="UP000078560">
    <property type="component" value="Unassembled WGS sequence"/>
</dbReference>
<gene>
    <name evidence="11" type="ORF">POVCU1_024080</name>
    <name evidence="10" type="ORF">POVCU2_0026350</name>
</gene>
<comment type="catalytic activity">
    <reaction evidence="7">
        <text>1D-myo-inositol 1,3,4,6-tetrakisphosphate + ATP = 1D-myo-inositol 1,3,4,5,6-pentakisphosphate + ADP + H(+)</text>
        <dbReference type="Rhea" id="RHEA:12717"/>
        <dbReference type="ChEBI" id="CHEBI:15378"/>
        <dbReference type="ChEBI" id="CHEBI:30616"/>
        <dbReference type="ChEBI" id="CHEBI:57660"/>
        <dbReference type="ChEBI" id="CHEBI:57733"/>
        <dbReference type="ChEBI" id="CHEBI:456216"/>
        <dbReference type="EC" id="2.7.1.140"/>
    </reaction>
</comment>
<dbReference type="InterPro" id="IPR005522">
    <property type="entry name" value="IPK"/>
</dbReference>
<dbReference type="PANTHER" id="PTHR12400:SF51">
    <property type="entry name" value="INOSITOL POLYPHOSPHATE MULTIKINASE"/>
    <property type="match status" value="1"/>
</dbReference>
<sequence>MDETNRWTQPEAESSKKCTRSSDKIPLYKYNSCNASDTSYMCSSGMSKVMEVVSKLEDETVNSTELFKPYSETGSTKGVVHTPTLPRNSKNLCINSDEMDHCINDDNAFSNLYMRMGKMEENTCKGKQKKEHIGSGDGCGDEKEEDEILYNMASMKLTGTSIMLTNEKSRYIYKVIPFFKNGEAKFYIKAFEAYSALYGRDCIRACAPIPTRCALGHAHEEVVDPHDNNCDTEKSGKGTVIPGHRQNSVLLSGNITHEATHDAVCDTTHVSIHDEINDNIRDIDDVPSIEYNKVHGGPVMPLQNDHTFRPMGNGLLEGNNTKACRGLVQMEANTKRLTINMKESPSKVHMEDNTCKEKLQNWDFQNGKQNMHEHDKDPVATKSEYPNKTNDKCASNEKYTLSFLVKHKLIPRCYSIVSVYRCRGNGQKVEGEVGEIPQSAPDIESKRDKKMTIRDDETWRVGRCVEEEKSSAEHGSFMALKLKKVCSKISPENQHILDLKLGYYSLRNNDKKFNKELLKESEMIDWYEKERCVKKWSEMKKKMRKENLDMSDKHITYITPEDLNLPYSFHKYNSKDIYCLLKSWKQEITSLKTTQRTLGFRICALIYYTKCVNMLKDEYINEFYQNHILNNEVVYLHELTQEERKKIYSKREKVTLKDCYDSEKKRLRIGRDIGLNLSEAQVLYFLVLFLKKIVHIVLPKLMNLKMWLEEQTVYSFCSTSLLIIYDKKNTSFCDVKWIDFTYSFENEHCVEEKMGKQKRKLNADILFGINNLIKLCKTVFSNVSIPPAVSLLSRGEGDHQLAVD</sequence>
<dbReference type="SUPFAM" id="SSF56104">
    <property type="entry name" value="SAICAR synthase-like"/>
    <property type="match status" value="1"/>
</dbReference>
<evidence type="ECO:0000256" key="1">
    <source>
        <dbReference type="ARBA" id="ARBA00007374"/>
    </source>
</evidence>
<dbReference type="InterPro" id="IPR038286">
    <property type="entry name" value="IPK_sf"/>
</dbReference>
<dbReference type="EMBL" id="FLQU01000361">
    <property type="protein sequence ID" value="SBS84485.1"/>
    <property type="molecule type" value="Genomic_DNA"/>
</dbReference>
<dbReference type="GO" id="GO:0005634">
    <property type="term" value="C:nucleus"/>
    <property type="evidence" value="ECO:0007669"/>
    <property type="project" value="TreeGrafter"/>
</dbReference>
<evidence type="ECO:0000256" key="5">
    <source>
        <dbReference type="ARBA" id="ARBA00022840"/>
    </source>
</evidence>
<evidence type="ECO:0000256" key="8">
    <source>
        <dbReference type="RuleBase" id="RU363090"/>
    </source>
</evidence>
<evidence type="ECO:0000313" key="11">
    <source>
        <dbReference type="EMBL" id="SBS92835.1"/>
    </source>
</evidence>
<reference evidence="12 13" key="2">
    <citation type="submission" date="2016-05" db="EMBL/GenBank/DDBJ databases">
        <authorList>
            <person name="Naeem Raeece"/>
        </authorList>
    </citation>
    <scope>NUCLEOTIDE SEQUENCE [LARGE SCALE GENOMIC DNA]</scope>
</reference>
<name>A0A1A8WLV0_PLAOA</name>
<evidence type="ECO:0000313" key="13">
    <source>
        <dbReference type="Proteomes" id="UP000078560"/>
    </source>
</evidence>
<dbReference type="GO" id="GO:0051765">
    <property type="term" value="F:inositol tetrakisphosphate kinase activity"/>
    <property type="evidence" value="ECO:0007669"/>
    <property type="project" value="TreeGrafter"/>
</dbReference>
<keyword evidence="3" id="KW-0547">Nucleotide-binding</keyword>
<dbReference type="Gene3D" id="3.30.470.160">
    <property type="entry name" value="Inositol polyphosphate kinase"/>
    <property type="match status" value="1"/>
</dbReference>
<dbReference type="GO" id="GO:0008440">
    <property type="term" value="F:inositol-1,4,5-trisphosphate 3-kinase activity"/>
    <property type="evidence" value="ECO:0007669"/>
    <property type="project" value="TreeGrafter"/>
</dbReference>
<dbReference type="PANTHER" id="PTHR12400">
    <property type="entry name" value="INOSITOL POLYPHOSPHATE KINASE"/>
    <property type="match status" value="1"/>
</dbReference>
<dbReference type="GO" id="GO:0032958">
    <property type="term" value="P:inositol phosphate biosynthetic process"/>
    <property type="evidence" value="ECO:0007669"/>
    <property type="project" value="InterPro"/>
</dbReference>
<organism evidence="11 12">
    <name type="scientific">Plasmodium ovale curtisi</name>
    <dbReference type="NCBI Taxonomy" id="864141"/>
    <lineage>
        <taxon>Eukaryota</taxon>
        <taxon>Sar</taxon>
        <taxon>Alveolata</taxon>
        <taxon>Apicomplexa</taxon>
        <taxon>Aconoidasida</taxon>
        <taxon>Haemosporida</taxon>
        <taxon>Plasmodiidae</taxon>
        <taxon>Plasmodium</taxon>
        <taxon>Plasmodium (Plasmodium)</taxon>
    </lineage>
</organism>
<feature type="compositionally biased region" description="Basic and acidic residues" evidence="9">
    <location>
        <begin position="370"/>
        <end position="379"/>
    </location>
</feature>
<dbReference type="GO" id="GO:0005737">
    <property type="term" value="C:cytoplasm"/>
    <property type="evidence" value="ECO:0007669"/>
    <property type="project" value="TreeGrafter"/>
</dbReference>
<evidence type="ECO:0000256" key="7">
    <source>
        <dbReference type="ARBA" id="ARBA00036525"/>
    </source>
</evidence>
<feature type="region of interest" description="Disordered" evidence="9">
    <location>
        <begin position="368"/>
        <end position="389"/>
    </location>
</feature>
<reference evidence="11" key="1">
    <citation type="submission" date="2016-05" db="EMBL/GenBank/DDBJ databases">
        <authorList>
            <person name="Lavstsen T."/>
            <person name="Jespersen J.S."/>
        </authorList>
    </citation>
    <scope>NUCLEOTIDE SEQUENCE [LARGE SCALE GENOMIC DNA]</scope>
</reference>
<evidence type="ECO:0000256" key="6">
    <source>
        <dbReference type="ARBA" id="ARBA00036164"/>
    </source>
</evidence>
<dbReference type="EMBL" id="FLQV01000451">
    <property type="protein sequence ID" value="SBS92835.1"/>
    <property type="molecule type" value="Genomic_DNA"/>
</dbReference>
<comment type="catalytic activity">
    <reaction evidence="6">
        <text>1D-myo-inositol 1,4,5-trisphosphate + 2 ATP = 1D-myo-inositol 1,3,4,5,6-pentakisphosphate + 2 ADP + 2 H(+)</text>
        <dbReference type="Rhea" id="RHEA:32359"/>
        <dbReference type="ChEBI" id="CHEBI:15378"/>
        <dbReference type="ChEBI" id="CHEBI:30616"/>
        <dbReference type="ChEBI" id="CHEBI:57733"/>
        <dbReference type="ChEBI" id="CHEBI:203600"/>
        <dbReference type="ChEBI" id="CHEBI:456216"/>
        <dbReference type="EC" id="2.7.1.151"/>
    </reaction>
</comment>
<protein>
    <recommendedName>
        <fullName evidence="8">Kinase</fullName>
        <ecNumber evidence="8">2.7.-.-</ecNumber>
    </recommendedName>
</protein>
<evidence type="ECO:0000256" key="4">
    <source>
        <dbReference type="ARBA" id="ARBA00022777"/>
    </source>
</evidence>
<dbReference type="EC" id="2.7.-.-" evidence="8"/>
<comment type="similarity">
    <text evidence="1 8">Belongs to the inositol phosphokinase (IPK) family.</text>
</comment>
<dbReference type="Pfam" id="PF03770">
    <property type="entry name" value="IPK"/>
    <property type="match status" value="1"/>
</dbReference>
<keyword evidence="5" id="KW-0067">ATP-binding</keyword>
<keyword evidence="4 8" id="KW-0418">Kinase</keyword>
<evidence type="ECO:0000313" key="12">
    <source>
        <dbReference type="Proteomes" id="UP000078546"/>
    </source>
</evidence>
<evidence type="ECO:0000256" key="2">
    <source>
        <dbReference type="ARBA" id="ARBA00022679"/>
    </source>
</evidence>
<dbReference type="Proteomes" id="UP000078546">
    <property type="component" value="Unassembled WGS sequence"/>
</dbReference>
<proteinExistence type="inferred from homology"/>
<dbReference type="AlphaFoldDB" id="A0A1A8WLV0"/>
<evidence type="ECO:0000256" key="9">
    <source>
        <dbReference type="SAM" id="MobiDB-lite"/>
    </source>
</evidence>
<accession>A0A1A8WLV0</accession>
<evidence type="ECO:0000313" key="10">
    <source>
        <dbReference type="EMBL" id="SBS84485.1"/>
    </source>
</evidence>
<evidence type="ECO:0000256" key="3">
    <source>
        <dbReference type="ARBA" id="ARBA00022741"/>
    </source>
</evidence>